<gene>
    <name evidence="2" type="ORF">PGLA1383_LOCUS31703</name>
    <name evidence="3" type="ORF">PGLA2088_LOCUS16634</name>
</gene>
<keyword evidence="4" id="KW-1185">Reference proteome</keyword>
<protein>
    <recommendedName>
        <fullName evidence="1">BTB domain-containing protein</fullName>
    </recommendedName>
</protein>
<evidence type="ECO:0000313" key="3">
    <source>
        <dbReference type="EMBL" id="CAE8667569.1"/>
    </source>
</evidence>
<dbReference type="SUPFAM" id="SSF54695">
    <property type="entry name" value="POZ domain"/>
    <property type="match status" value="1"/>
</dbReference>
<comment type="caution">
    <text evidence="2">The sequence shown here is derived from an EMBL/GenBank/DDBJ whole genome shotgun (WGS) entry which is preliminary data.</text>
</comment>
<evidence type="ECO:0000259" key="1">
    <source>
        <dbReference type="PROSITE" id="PS50097"/>
    </source>
</evidence>
<dbReference type="InterPro" id="IPR000210">
    <property type="entry name" value="BTB/POZ_dom"/>
</dbReference>
<dbReference type="Gene3D" id="3.30.710.10">
    <property type="entry name" value="Potassium Channel Kv1.1, Chain A"/>
    <property type="match status" value="1"/>
</dbReference>
<dbReference type="SMART" id="SM00225">
    <property type="entry name" value="BTB"/>
    <property type="match status" value="1"/>
</dbReference>
<dbReference type="OrthoDB" id="416280at2759"/>
<dbReference type="CDD" id="cd18186">
    <property type="entry name" value="BTB_POZ_ZBTB_KLHL-like"/>
    <property type="match status" value="1"/>
</dbReference>
<dbReference type="EMBL" id="CAJNNV010025338">
    <property type="protein sequence ID" value="CAE8613965.1"/>
    <property type="molecule type" value="Genomic_DNA"/>
</dbReference>
<dbReference type="Proteomes" id="UP000626109">
    <property type="component" value="Unassembled WGS sequence"/>
</dbReference>
<dbReference type="AlphaFoldDB" id="A0A813FJP5"/>
<name>A0A813FJP5_POLGL</name>
<proteinExistence type="predicted"/>
<sequence>MYTDEHVRWWFYEGPLGQFWCEFKDADRWDCIRSYGDHDRLTPKINPECHSGHSALSLALAIRRKLLLSDCEHEYVRRVDGLLSVFSESSSCPRTVLVNANTADIWAAALDDTEHSDVELRIGQDIVKAHAVVLCNASPVLKAMLSAPMLEARSRIIPVPDVSIEALRYLLALIYTGSWEGQEPSSISQLEALDLAHRWQLKHVVEGLEAKKIKK</sequence>
<dbReference type="EMBL" id="CAJNNW010021186">
    <property type="protein sequence ID" value="CAE8667569.1"/>
    <property type="molecule type" value="Genomic_DNA"/>
</dbReference>
<dbReference type="PROSITE" id="PS50097">
    <property type="entry name" value="BTB"/>
    <property type="match status" value="1"/>
</dbReference>
<accession>A0A813FJP5</accession>
<dbReference type="Pfam" id="PF00651">
    <property type="entry name" value="BTB"/>
    <property type="match status" value="1"/>
</dbReference>
<evidence type="ECO:0000313" key="2">
    <source>
        <dbReference type="EMBL" id="CAE8613965.1"/>
    </source>
</evidence>
<feature type="domain" description="BTB" evidence="1">
    <location>
        <begin position="116"/>
        <end position="183"/>
    </location>
</feature>
<dbReference type="InterPro" id="IPR011333">
    <property type="entry name" value="SKP1/BTB/POZ_sf"/>
</dbReference>
<reference evidence="2" key="1">
    <citation type="submission" date="2021-02" db="EMBL/GenBank/DDBJ databases">
        <authorList>
            <person name="Dougan E. K."/>
            <person name="Rhodes N."/>
            <person name="Thang M."/>
            <person name="Chan C."/>
        </authorList>
    </citation>
    <scope>NUCLEOTIDE SEQUENCE</scope>
</reference>
<dbReference type="PANTHER" id="PTHR24413">
    <property type="entry name" value="SPECKLE-TYPE POZ PROTEIN"/>
    <property type="match status" value="1"/>
</dbReference>
<organism evidence="2 4">
    <name type="scientific">Polarella glacialis</name>
    <name type="common">Dinoflagellate</name>
    <dbReference type="NCBI Taxonomy" id="89957"/>
    <lineage>
        <taxon>Eukaryota</taxon>
        <taxon>Sar</taxon>
        <taxon>Alveolata</taxon>
        <taxon>Dinophyceae</taxon>
        <taxon>Suessiales</taxon>
        <taxon>Suessiaceae</taxon>
        <taxon>Polarella</taxon>
    </lineage>
</organism>
<dbReference type="Proteomes" id="UP000654075">
    <property type="component" value="Unassembled WGS sequence"/>
</dbReference>
<evidence type="ECO:0000313" key="4">
    <source>
        <dbReference type="Proteomes" id="UP000654075"/>
    </source>
</evidence>